<keyword evidence="5 9" id="KW-0547">Nucleotide-binding</keyword>
<dbReference type="SMART" id="SM00220">
    <property type="entry name" value="S_TKc"/>
    <property type="match status" value="1"/>
</dbReference>
<name>A9V9G9_MONBE</name>
<organism evidence="13 14">
    <name type="scientific">Monosiga brevicollis</name>
    <name type="common">Choanoflagellate</name>
    <dbReference type="NCBI Taxonomy" id="81824"/>
    <lineage>
        <taxon>Eukaryota</taxon>
        <taxon>Choanoflagellata</taxon>
        <taxon>Craspedida</taxon>
        <taxon>Salpingoecidae</taxon>
        <taxon>Monosiga</taxon>
    </lineage>
</organism>
<dbReference type="InParanoid" id="A9V9G9"/>
<evidence type="ECO:0000256" key="9">
    <source>
        <dbReference type="PROSITE-ProRule" id="PRU10141"/>
    </source>
</evidence>
<evidence type="ECO:0000313" key="14">
    <source>
        <dbReference type="Proteomes" id="UP000001357"/>
    </source>
</evidence>
<evidence type="ECO:0000256" key="4">
    <source>
        <dbReference type="ARBA" id="ARBA00022679"/>
    </source>
</evidence>
<feature type="domain" description="AGC-kinase C-terminal" evidence="12">
    <location>
        <begin position="321"/>
        <end position="388"/>
    </location>
</feature>
<dbReference type="InterPro" id="IPR000961">
    <property type="entry name" value="AGC-kinase_C"/>
</dbReference>
<evidence type="ECO:0000256" key="1">
    <source>
        <dbReference type="ARBA" id="ARBA00009793"/>
    </source>
</evidence>
<dbReference type="eggNOG" id="KOG0986">
    <property type="taxonomic scope" value="Eukaryota"/>
</dbReference>
<dbReference type="SUPFAM" id="SSF56112">
    <property type="entry name" value="Protein kinase-like (PK-like)"/>
    <property type="match status" value="1"/>
</dbReference>
<dbReference type="FunFam" id="1.10.510.10:FF:000074">
    <property type="entry name" value="G protein-coupled receptor kinase"/>
    <property type="match status" value="1"/>
</dbReference>
<dbReference type="GO" id="GO:0007165">
    <property type="term" value="P:signal transduction"/>
    <property type="evidence" value="ECO:0007669"/>
    <property type="project" value="InterPro"/>
</dbReference>
<dbReference type="Gene3D" id="3.30.200.20">
    <property type="entry name" value="Phosphorylase Kinase, domain 1"/>
    <property type="match status" value="1"/>
</dbReference>
<dbReference type="Proteomes" id="UP000001357">
    <property type="component" value="Unassembled WGS sequence"/>
</dbReference>
<dbReference type="STRING" id="81824.A9V9G9"/>
<comment type="similarity">
    <text evidence="1 10">Belongs to the protein kinase superfamily. AGC Ser/Thr protein kinase family. GPRK subfamily.</text>
</comment>
<dbReference type="EMBL" id="CH991570">
    <property type="protein sequence ID" value="EDQ85861.1"/>
    <property type="molecule type" value="Genomic_DNA"/>
</dbReference>
<dbReference type="GO" id="GO:0004672">
    <property type="term" value="F:protein kinase activity"/>
    <property type="evidence" value="ECO:0000318"/>
    <property type="project" value="GO_Central"/>
</dbReference>
<evidence type="ECO:0000256" key="10">
    <source>
        <dbReference type="RuleBase" id="RU000308"/>
    </source>
</evidence>
<feature type="binding site" evidence="9">
    <location>
        <position position="89"/>
    </location>
    <ligand>
        <name>ATP</name>
        <dbReference type="ChEBI" id="CHEBI:30616"/>
    </ligand>
</feature>
<dbReference type="InterPro" id="IPR017441">
    <property type="entry name" value="Protein_kinase_ATP_BS"/>
</dbReference>
<dbReference type="OMA" id="WQTEMME"/>
<dbReference type="Pfam" id="PF00069">
    <property type="entry name" value="Pkinase"/>
    <property type="match status" value="1"/>
</dbReference>
<dbReference type="AlphaFoldDB" id="A9V9G9"/>
<accession>A9V9G9</accession>
<dbReference type="PROSITE" id="PS00107">
    <property type="entry name" value="PROTEIN_KINASE_ATP"/>
    <property type="match status" value="1"/>
</dbReference>
<feature type="active site" description="Proton acceptor" evidence="8">
    <location>
        <position position="182"/>
    </location>
</feature>
<dbReference type="PANTHER" id="PTHR24355">
    <property type="entry name" value="G PROTEIN-COUPLED RECEPTOR KINASE/RIBOSOMAL PROTEIN S6 KINASE"/>
    <property type="match status" value="1"/>
</dbReference>
<evidence type="ECO:0000313" key="13">
    <source>
        <dbReference type="EMBL" id="EDQ85861.1"/>
    </source>
</evidence>
<feature type="domain" description="Protein kinase" evidence="11">
    <location>
        <begin position="60"/>
        <end position="320"/>
    </location>
</feature>
<reference evidence="13 14" key="1">
    <citation type="journal article" date="2008" name="Nature">
        <title>The genome of the choanoflagellate Monosiga brevicollis and the origin of metazoans.</title>
        <authorList>
            <consortium name="JGI Sequencing"/>
            <person name="King N."/>
            <person name="Westbrook M.J."/>
            <person name="Young S.L."/>
            <person name="Kuo A."/>
            <person name="Abedin M."/>
            <person name="Chapman J."/>
            <person name="Fairclough S."/>
            <person name="Hellsten U."/>
            <person name="Isogai Y."/>
            <person name="Letunic I."/>
            <person name="Marr M."/>
            <person name="Pincus D."/>
            <person name="Putnam N."/>
            <person name="Rokas A."/>
            <person name="Wright K.J."/>
            <person name="Zuzow R."/>
            <person name="Dirks W."/>
            <person name="Good M."/>
            <person name="Goodstein D."/>
            <person name="Lemons D."/>
            <person name="Li W."/>
            <person name="Lyons J.B."/>
            <person name="Morris A."/>
            <person name="Nichols S."/>
            <person name="Richter D.J."/>
            <person name="Salamov A."/>
            <person name="Bork P."/>
            <person name="Lim W.A."/>
            <person name="Manning G."/>
            <person name="Miller W.T."/>
            <person name="McGinnis W."/>
            <person name="Shapiro H."/>
            <person name="Tjian R."/>
            <person name="Grigoriev I.V."/>
            <person name="Rokhsar D."/>
        </authorList>
    </citation>
    <scope>NUCLEOTIDE SEQUENCE [LARGE SCALE GENOMIC DNA]</scope>
    <source>
        <strain evidence="14">MX1 / ATCC 50154</strain>
    </source>
</reference>
<dbReference type="GO" id="GO:0005524">
    <property type="term" value="F:ATP binding"/>
    <property type="evidence" value="ECO:0007669"/>
    <property type="project" value="UniProtKB-UniRule"/>
</dbReference>
<sequence length="541" mass="62264">MADLDTLLQDFSYLKSLEHRNEPPRKLNARLQLPDPSDYFVRYCQWKHLELNMVITREDFEVHRLIGRGGFGEVYPCRKRDTGHIFAMKRLDKRRLKIRNQETSASHERNVLAEMNSKFVTNLKYAFQDKDHLYLIMDLLEGGDLHFHLKRGPFAEPTAAFYAAEIVLGLVHMHSRDLIYRDLKPANILLDRSGHARISDLGLARYTVRNLPTSECGTVGYMAPEVLQAGVEYSYEADLFSLGCVIFEFLTGRNPWRFHDGKRQSKDNTRQAILETEVVLPDDMSTDARDIITQLLHKDPTKRLGSGDRSLQAVRKHAFFKTVNWAALADHRLEAPIQPFRNRVNASDVHEIDRHDERDIKHVTVTAQEQDKYYGHFTHTMSHEWQREILASMYDMMVSAADKADAKWHKKMAQGDHDTTGCILQGNIKRRGGMLGQWKAGFAFVFRDRIDVHPAINVRCIAYCKPACRVLANVDLRHYSSPTTACWHQTIQKPMRKRIVFEAGTVIDDHSDCIIIHNNTTNISIKPAVRGGRLRIASPLR</sequence>
<keyword evidence="2 10" id="KW-0723">Serine/threonine-protein kinase</keyword>
<evidence type="ECO:0000256" key="8">
    <source>
        <dbReference type="PIRSR" id="PIRSR600239-51"/>
    </source>
</evidence>
<dbReference type="Gene3D" id="1.10.510.10">
    <property type="entry name" value="Transferase(Phosphotransferase) domain 1"/>
    <property type="match status" value="1"/>
</dbReference>
<dbReference type="InterPro" id="IPR008271">
    <property type="entry name" value="Ser/Thr_kinase_AS"/>
</dbReference>
<dbReference type="FunCoup" id="A9V9G9">
    <property type="interactions" value="385"/>
</dbReference>
<dbReference type="InterPro" id="IPR000719">
    <property type="entry name" value="Prot_kinase_dom"/>
</dbReference>
<dbReference type="RefSeq" id="XP_001749340.1">
    <property type="nucleotide sequence ID" value="XM_001749288.1"/>
</dbReference>
<dbReference type="InterPro" id="IPR045270">
    <property type="entry name" value="STKc_AGC"/>
</dbReference>
<evidence type="ECO:0000256" key="6">
    <source>
        <dbReference type="ARBA" id="ARBA00022777"/>
    </source>
</evidence>
<dbReference type="PRINTS" id="PR00717">
    <property type="entry name" value="GPCRKINASE"/>
</dbReference>
<dbReference type="PROSITE" id="PS51285">
    <property type="entry name" value="AGC_KINASE_CTER"/>
    <property type="match status" value="1"/>
</dbReference>
<dbReference type="InterPro" id="IPR011009">
    <property type="entry name" value="Kinase-like_dom_sf"/>
</dbReference>
<evidence type="ECO:0000256" key="3">
    <source>
        <dbReference type="ARBA" id="ARBA00022553"/>
    </source>
</evidence>
<dbReference type="KEGG" id="mbr:MONBRDRAFT_38629"/>
<evidence type="ECO:0000256" key="5">
    <source>
        <dbReference type="ARBA" id="ARBA00022741"/>
    </source>
</evidence>
<dbReference type="InterPro" id="IPR000239">
    <property type="entry name" value="GPCR_kinase"/>
</dbReference>
<dbReference type="GeneID" id="5894603"/>
<dbReference type="FunFam" id="3.30.200.20:FF:000042">
    <property type="entry name" value="Aurora kinase A"/>
    <property type="match status" value="1"/>
</dbReference>
<evidence type="ECO:0000259" key="12">
    <source>
        <dbReference type="PROSITE" id="PS51285"/>
    </source>
</evidence>
<dbReference type="GO" id="GO:0004703">
    <property type="term" value="F:G protein-coupled receptor kinase activity"/>
    <property type="evidence" value="ECO:0007669"/>
    <property type="project" value="InterPro"/>
</dbReference>
<evidence type="ECO:0000256" key="7">
    <source>
        <dbReference type="ARBA" id="ARBA00022840"/>
    </source>
</evidence>
<keyword evidence="14" id="KW-1185">Reference proteome</keyword>
<evidence type="ECO:0000256" key="2">
    <source>
        <dbReference type="ARBA" id="ARBA00022527"/>
    </source>
</evidence>
<dbReference type="EC" id="2.7.11.-" evidence="10"/>
<keyword evidence="7 9" id="KW-0067">ATP-binding</keyword>
<keyword evidence="6 10" id="KW-0418">Kinase</keyword>
<gene>
    <name evidence="13" type="ORF">MONBRDRAFT_38629</name>
</gene>
<evidence type="ECO:0000259" key="11">
    <source>
        <dbReference type="PROSITE" id="PS50011"/>
    </source>
</evidence>
<protein>
    <recommendedName>
        <fullName evidence="10">G protein-coupled receptor kinase</fullName>
        <ecNumber evidence="10">2.7.11.-</ecNumber>
    </recommendedName>
</protein>
<keyword evidence="4 10" id="KW-0808">Transferase</keyword>
<proteinExistence type="inferred from homology"/>
<dbReference type="PANTHER" id="PTHR24355:SF18">
    <property type="entry name" value="G PROTEIN-COUPLED RECEPTOR KINASE"/>
    <property type="match status" value="1"/>
</dbReference>
<keyword evidence="3" id="KW-0597">Phosphoprotein</keyword>
<dbReference type="CDD" id="cd05123">
    <property type="entry name" value="STKc_AGC"/>
    <property type="match status" value="1"/>
</dbReference>
<dbReference type="PROSITE" id="PS00108">
    <property type="entry name" value="PROTEIN_KINASE_ST"/>
    <property type="match status" value="1"/>
</dbReference>
<dbReference type="PROSITE" id="PS50011">
    <property type="entry name" value="PROTEIN_KINASE_DOM"/>
    <property type="match status" value="1"/>
</dbReference>